<feature type="domain" description="Ig-like" evidence="5">
    <location>
        <begin position="327"/>
        <end position="416"/>
    </location>
</feature>
<feature type="domain" description="Ig-like" evidence="5">
    <location>
        <begin position="106"/>
        <end position="204"/>
    </location>
</feature>
<feature type="region of interest" description="Disordered" evidence="3">
    <location>
        <begin position="566"/>
        <end position="585"/>
    </location>
</feature>
<dbReference type="InterPro" id="IPR013783">
    <property type="entry name" value="Ig-like_fold"/>
</dbReference>
<gene>
    <name evidence="6" type="ORF">JZ751_028801</name>
</gene>
<dbReference type="InterPro" id="IPR003006">
    <property type="entry name" value="Ig/MHC_CS"/>
</dbReference>
<evidence type="ECO:0000256" key="3">
    <source>
        <dbReference type="SAM" id="MobiDB-lite"/>
    </source>
</evidence>
<protein>
    <recommendedName>
        <fullName evidence="5">Ig-like domain-containing protein</fullName>
    </recommendedName>
</protein>
<dbReference type="SUPFAM" id="SSF48726">
    <property type="entry name" value="Immunoglobulin"/>
    <property type="match status" value="8"/>
</dbReference>
<evidence type="ECO:0000256" key="4">
    <source>
        <dbReference type="SAM" id="Phobius"/>
    </source>
</evidence>
<feature type="domain" description="Ig-like" evidence="5">
    <location>
        <begin position="419"/>
        <end position="511"/>
    </location>
</feature>
<evidence type="ECO:0000256" key="1">
    <source>
        <dbReference type="ARBA" id="ARBA00023157"/>
    </source>
</evidence>
<keyword evidence="1" id="KW-1015">Disulfide bond</keyword>
<feature type="compositionally biased region" description="Polar residues" evidence="3">
    <location>
        <begin position="567"/>
        <end position="585"/>
    </location>
</feature>
<feature type="transmembrane region" description="Helical" evidence="4">
    <location>
        <begin position="829"/>
        <end position="847"/>
    </location>
</feature>
<keyword evidence="2" id="KW-0393">Immunoglobulin domain</keyword>
<organism evidence="6 7">
    <name type="scientific">Albula glossodonta</name>
    <name type="common">roundjaw bonefish</name>
    <dbReference type="NCBI Taxonomy" id="121402"/>
    <lineage>
        <taxon>Eukaryota</taxon>
        <taxon>Metazoa</taxon>
        <taxon>Chordata</taxon>
        <taxon>Craniata</taxon>
        <taxon>Vertebrata</taxon>
        <taxon>Euteleostomi</taxon>
        <taxon>Actinopterygii</taxon>
        <taxon>Neopterygii</taxon>
        <taxon>Teleostei</taxon>
        <taxon>Albuliformes</taxon>
        <taxon>Albulidae</taxon>
        <taxon>Albula</taxon>
    </lineage>
</organism>
<dbReference type="AlphaFoldDB" id="A0A8T2NEQ1"/>
<sequence>MYHELGSDLEEPKKVTLVCSLRNYYPEKVTVEWLEDGISLKSQQTVKKFSDENGDDSKTFSQVSQVEVAIEKWRSGSEYTCKVSHNSYSKALNTSICRDLHGITSPSVLLKKPNLDSAARNEDVTASCVVYTPYECTVSWIENDDPAKTTKATVKNHIEDSNKRIQNYVYNLTRRRDEWISMKSMSCEATHKCFPPVKKTINLSDERIAPPTITLYHQLMSSSSPAGANGVTLVCSLMGFYPNNITVHWEEDNTSLTSSIVTNTFQNVGEKHTTFSRVSQVNVDITKWQTGSVYTCRATHYSTELSNSTSICSASLVFVSAYPVSSPSITLETFASNENITATCKVFSPYKTTVTWIVDYNPNNKTESTKYFPDAPNSKYVYNLTVQRNDWKSMRSISCEAKHKCFPSVKKTFNLTGEPSVELYLLPGDKISEGKFQKVLCLASGFNPQVTWHIEHHQRPATANRMVTENDGHITVASEIEVPYQDWTSDKTVSCKVDDQSPLAPIHKNISMCSMTPPSSQTAQLFLIGPSFEKKEEQGDIPVVCQLVGFNTKDFTFTWKVNDKTRQQGAVTTPPSKNDNGTETMSSTFNVRRSDWLNYQNISCEAKHLCSNKPLREYLAETKETGTSNDATLVCQVLDFLPSQVAVHWELDKTKLSPSRYSSSQPQWSSENSSYSMSEQTEGEYSCVVTHESRKVPVTQTQTISNVFVHSPPQVTLLQFAKGLVCLAHGFSPAPISITWIMNNSTTLPSNDTSSLSRAPDGKFTQWSYLQVSWKPGAVYTCKVSHVTTTLSLSKSQPEITADNEYFDVNLYDSTPEDSTEEIWNTARTFLILFIITLLYSSFITLVKSFRFVYLTQPVVQLALYTRDTEQWLWPER</sequence>
<dbReference type="InterPro" id="IPR003597">
    <property type="entry name" value="Ig_C1-set"/>
</dbReference>
<dbReference type="FunFam" id="2.60.40.10:FF:000283">
    <property type="entry name" value="Immunoglobulin kappa constant"/>
    <property type="match status" value="1"/>
</dbReference>
<keyword evidence="7" id="KW-1185">Reference proteome</keyword>
<dbReference type="InterPro" id="IPR050380">
    <property type="entry name" value="Immune_Resp_Modulators"/>
</dbReference>
<dbReference type="PROSITE" id="PS00290">
    <property type="entry name" value="IG_MHC"/>
    <property type="match status" value="2"/>
</dbReference>
<dbReference type="OrthoDB" id="9945861at2759"/>
<dbReference type="Proteomes" id="UP000824540">
    <property type="component" value="Unassembled WGS sequence"/>
</dbReference>
<dbReference type="EMBL" id="JAFBMS010000089">
    <property type="protein sequence ID" value="KAG9337381.1"/>
    <property type="molecule type" value="Genomic_DNA"/>
</dbReference>
<name>A0A8T2NEQ1_9TELE</name>
<comment type="caution">
    <text evidence="6">The sequence shown here is derived from an EMBL/GenBank/DDBJ whole genome shotgun (WGS) entry which is preliminary data.</text>
</comment>
<feature type="domain" description="Ig-like" evidence="5">
    <location>
        <begin position="211"/>
        <end position="312"/>
    </location>
</feature>
<feature type="domain" description="Ig-like" evidence="5">
    <location>
        <begin position="1"/>
        <end position="93"/>
    </location>
</feature>
<dbReference type="InterPro" id="IPR007110">
    <property type="entry name" value="Ig-like_dom"/>
</dbReference>
<evidence type="ECO:0000313" key="6">
    <source>
        <dbReference type="EMBL" id="KAG9337381.1"/>
    </source>
</evidence>
<dbReference type="PANTHER" id="PTHR23411">
    <property type="entry name" value="TAPASIN"/>
    <property type="match status" value="1"/>
</dbReference>
<keyword evidence="4" id="KW-0812">Transmembrane</keyword>
<keyword evidence="4" id="KW-0472">Membrane</keyword>
<evidence type="ECO:0000256" key="2">
    <source>
        <dbReference type="ARBA" id="ARBA00023319"/>
    </source>
</evidence>
<evidence type="ECO:0000313" key="7">
    <source>
        <dbReference type="Proteomes" id="UP000824540"/>
    </source>
</evidence>
<dbReference type="CDD" id="cd00098">
    <property type="entry name" value="IgC1"/>
    <property type="match status" value="4"/>
</dbReference>
<feature type="domain" description="Ig-like" evidence="5">
    <location>
        <begin position="518"/>
        <end position="608"/>
    </location>
</feature>
<evidence type="ECO:0000259" key="5">
    <source>
        <dbReference type="PROSITE" id="PS50835"/>
    </source>
</evidence>
<dbReference type="SMART" id="SM00407">
    <property type="entry name" value="IGc1"/>
    <property type="match status" value="5"/>
</dbReference>
<feature type="domain" description="Ig-like" evidence="5">
    <location>
        <begin position="614"/>
        <end position="693"/>
    </location>
</feature>
<reference evidence="6" key="1">
    <citation type="thesis" date="2021" institute="BYU ScholarsArchive" country="Provo, UT, USA">
        <title>Applications of and Algorithms for Genome Assembly and Genomic Analyses with an Emphasis on Marine Teleosts.</title>
        <authorList>
            <person name="Pickett B.D."/>
        </authorList>
    </citation>
    <scope>NUCLEOTIDE SEQUENCE</scope>
    <source>
        <strain evidence="6">HI-2016</strain>
    </source>
</reference>
<accession>A0A8T2NEQ1</accession>
<feature type="domain" description="Ig-like" evidence="5">
    <location>
        <begin position="697"/>
        <end position="794"/>
    </location>
</feature>
<dbReference type="PROSITE" id="PS50835">
    <property type="entry name" value="IG_LIKE"/>
    <property type="match status" value="8"/>
</dbReference>
<proteinExistence type="predicted"/>
<dbReference type="Gene3D" id="2.60.40.10">
    <property type="entry name" value="Immunoglobulins"/>
    <property type="match status" value="8"/>
</dbReference>
<dbReference type="Pfam" id="PF07654">
    <property type="entry name" value="C1-set"/>
    <property type="match status" value="6"/>
</dbReference>
<dbReference type="InterPro" id="IPR036179">
    <property type="entry name" value="Ig-like_dom_sf"/>
</dbReference>
<keyword evidence="4" id="KW-1133">Transmembrane helix</keyword>